<sequence>MSSDKDVGVIDREWIEFNVGRSNTIILTENEAQIAKDLLGEVQGKLDRIDLEIVRLNAVIDDLKAQREVILAQTVRIRTAMAPHKRLPSELLSAIFIDTLYSGRALIVQGNLRESWPWPLHAVCSRWRDIAISDIRLWKSVTCHLQEMDEHVGESLSMALQSITASCELPPSRLEIDIGEYADLSHEHYSQFQPRYLSFFPPLPTPITGLRLSLFPCSG</sequence>
<evidence type="ECO:0000313" key="1">
    <source>
        <dbReference type="EMBL" id="RDB27253.1"/>
    </source>
</evidence>
<keyword evidence="2" id="KW-1185">Reference proteome</keyword>
<accession>A0A369K5X0</accession>
<protein>
    <submittedName>
        <fullName evidence="1">Uncharacterized protein</fullName>
    </submittedName>
</protein>
<dbReference type="Proteomes" id="UP000076154">
    <property type="component" value="Unassembled WGS sequence"/>
</dbReference>
<dbReference type="AlphaFoldDB" id="A0A369K5X0"/>
<dbReference type="OrthoDB" id="3269400at2759"/>
<organism evidence="1 2">
    <name type="scientific">Hypsizygus marmoreus</name>
    <name type="common">White beech mushroom</name>
    <name type="synonym">Agaricus marmoreus</name>
    <dbReference type="NCBI Taxonomy" id="39966"/>
    <lineage>
        <taxon>Eukaryota</taxon>
        <taxon>Fungi</taxon>
        <taxon>Dikarya</taxon>
        <taxon>Basidiomycota</taxon>
        <taxon>Agaricomycotina</taxon>
        <taxon>Agaricomycetes</taxon>
        <taxon>Agaricomycetidae</taxon>
        <taxon>Agaricales</taxon>
        <taxon>Tricholomatineae</taxon>
        <taxon>Lyophyllaceae</taxon>
        <taxon>Hypsizygus</taxon>
    </lineage>
</organism>
<evidence type="ECO:0000313" key="2">
    <source>
        <dbReference type="Proteomes" id="UP000076154"/>
    </source>
</evidence>
<dbReference type="InParanoid" id="A0A369K5X0"/>
<gene>
    <name evidence="1" type="ORF">Hypma_004514</name>
</gene>
<dbReference type="EMBL" id="LUEZ02000017">
    <property type="protein sequence ID" value="RDB27253.1"/>
    <property type="molecule type" value="Genomic_DNA"/>
</dbReference>
<proteinExistence type="predicted"/>
<comment type="caution">
    <text evidence="1">The sequence shown here is derived from an EMBL/GenBank/DDBJ whole genome shotgun (WGS) entry which is preliminary data.</text>
</comment>
<name>A0A369K5X0_HYPMA</name>
<reference evidence="1" key="1">
    <citation type="submission" date="2018-04" db="EMBL/GenBank/DDBJ databases">
        <title>Whole genome sequencing of Hypsizygus marmoreus.</title>
        <authorList>
            <person name="Choi I.-G."/>
            <person name="Min B."/>
            <person name="Kim J.-G."/>
            <person name="Kim S."/>
            <person name="Oh Y.-L."/>
            <person name="Kong W.-S."/>
            <person name="Park H."/>
            <person name="Jeong J."/>
            <person name="Song E.-S."/>
        </authorList>
    </citation>
    <scope>NUCLEOTIDE SEQUENCE [LARGE SCALE GENOMIC DNA]</scope>
    <source>
        <strain evidence="1">51987-8</strain>
    </source>
</reference>